<keyword evidence="3" id="KW-1185">Reference proteome</keyword>
<dbReference type="VEuPathDB" id="ToxoDB:EPH_0001750"/>
<feature type="coiled-coil region" evidence="1">
    <location>
        <begin position="196"/>
        <end position="296"/>
    </location>
</feature>
<reference evidence="2" key="1">
    <citation type="submission" date="2013-10" db="EMBL/GenBank/DDBJ databases">
        <title>Genomic analysis of the causative agents of coccidiosis in chickens.</title>
        <authorList>
            <person name="Reid A.J."/>
            <person name="Blake D."/>
            <person name="Billington K."/>
            <person name="Browne H."/>
            <person name="Dunn M."/>
            <person name="Hung S."/>
            <person name="Kawahara F."/>
            <person name="Miranda-Saavedra D."/>
            <person name="Mourier T."/>
            <person name="Nagra H."/>
            <person name="Otto T.D."/>
            <person name="Rawlings N."/>
            <person name="Sanchez A."/>
            <person name="Sanders M."/>
            <person name="Subramaniam C."/>
            <person name="Tay Y."/>
            <person name="Dear P."/>
            <person name="Doerig C."/>
            <person name="Gruber A."/>
            <person name="Parkinson J."/>
            <person name="Shirley M."/>
            <person name="Wan K.L."/>
            <person name="Berriman M."/>
            <person name="Tomley F."/>
            <person name="Pain A."/>
        </authorList>
    </citation>
    <scope>NUCLEOTIDE SEQUENCE [LARGE SCALE GENOMIC DNA]</scope>
    <source>
        <strain evidence="2">Houghton</strain>
    </source>
</reference>
<keyword evidence="1" id="KW-0175">Coiled coil</keyword>
<evidence type="ECO:0000313" key="2">
    <source>
        <dbReference type="EMBL" id="CDI74189.1"/>
    </source>
</evidence>
<accession>U6G6E2</accession>
<sequence>MGLSRQAAVAGAIREQNLLRQREAYLAAAKDVLAESLQLQHTAQVSQRRETAAAEATLRRRVLELRQQFSPRLAERRQKLKALLDSEHAQAEVALRQLQHSAAAREKSIMQRATALKQKHDQERDQEDERLLALRMKQERGDLRLQEHKQLVQEMLAANAAQIAFKKKQQEEQAKEEKVFHALWTEGLNEKRLRERRAMTANVKKAEQTKAALLEQIARREEKRQEELKRLQIENEEETQRLKEEAEAAVLQRQQQQAAAIQRRREMDLVLAEQLEERNRRKLEDAELERRQLDTQAKMGLQAEDRARLIKEIEVNNANNVRILMQQEKQRQAQELREFDAFCIREQLANEERKELEVLYPLVSLKHSHTFTPCYEGVQGFLSLSH</sequence>
<evidence type="ECO:0008006" key="4">
    <source>
        <dbReference type="Google" id="ProtNLM"/>
    </source>
</evidence>
<dbReference type="OrthoDB" id="347537at2759"/>
<dbReference type="EMBL" id="HG689923">
    <property type="protein sequence ID" value="CDI74189.1"/>
    <property type="molecule type" value="Genomic_DNA"/>
</dbReference>
<name>U6G6E2_9EIME</name>
<reference evidence="2" key="2">
    <citation type="submission" date="2013-10" db="EMBL/GenBank/DDBJ databases">
        <authorList>
            <person name="Aslett M."/>
        </authorList>
    </citation>
    <scope>NUCLEOTIDE SEQUENCE [LARGE SCALE GENOMIC DNA]</scope>
    <source>
        <strain evidence="2">Houghton</strain>
    </source>
</reference>
<dbReference type="Proteomes" id="UP000018201">
    <property type="component" value="Unassembled WGS sequence"/>
</dbReference>
<proteinExistence type="predicted"/>
<gene>
    <name evidence="2" type="ORF">EPH_0001750</name>
</gene>
<organism evidence="2 3">
    <name type="scientific">Eimeria praecox</name>
    <dbReference type="NCBI Taxonomy" id="51316"/>
    <lineage>
        <taxon>Eukaryota</taxon>
        <taxon>Sar</taxon>
        <taxon>Alveolata</taxon>
        <taxon>Apicomplexa</taxon>
        <taxon>Conoidasida</taxon>
        <taxon>Coccidia</taxon>
        <taxon>Eucoccidiorida</taxon>
        <taxon>Eimeriorina</taxon>
        <taxon>Eimeriidae</taxon>
        <taxon>Eimeria</taxon>
    </lineage>
</organism>
<evidence type="ECO:0000256" key="1">
    <source>
        <dbReference type="SAM" id="Coils"/>
    </source>
</evidence>
<protein>
    <recommendedName>
        <fullName evidence="4">Trichohyalin-plectin-homology domain-containing protein</fullName>
    </recommendedName>
</protein>
<evidence type="ECO:0000313" key="3">
    <source>
        <dbReference type="Proteomes" id="UP000018201"/>
    </source>
</evidence>
<dbReference type="AlphaFoldDB" id="U6G6E2"/>